<sequence>MVAGLVAAALLVVGGGAVYAQGQGSSMMGGNNAESGADGGSMGGMMDGGQMGSMMGGGGGVDSMMSEGMMSSFDEEQPFDLQFIDGMTMHHEGAIVSSEHMISDSERPELRRLAENIRQSQSEQVKQMQAWREEWYPDAGRTSGMPAGMMNEVMGDGSMMEGMMGGSLQETMGGNATDEMFLRMMIPHHQMAVDMAEKALKEADHPELGKLARTIRDEQAAEIELMKGYLDEIEAAGNGQEDRKPEAGEQHHGH</sequence>
<evidence type="ECO:0000313" key="3">
    <source>
        <dbReference type="EMBL" id="QIN81010.1"/>
    </source>
</evidence>
<organism evidence="3 4">
    <name type="scientific">Rubrobacter marinus</name>
    <dbReference type="NCBI Taxonomy" id="2653852"/>
    <lineage>
        <taxon>Bacteria</taxon>
        <taxon>Bacillati</taxon>
        <taxon>Actinomycetota</taxon>
        <taxon>Rubrobacteria</taxon>
        <taxon>Rubrobacterales</taxon>
        <taxon>Rubrobacteraceae</taxon>
        <taxon>Rubrobacter</taxon>
    </lineage>
</organism>
<dbReference type="Pfam" id="PF03713">
    <property type="entry name" value="DUF305"/>
    <property type="match status" value="1"/>
</dbReference>
<gene>
    <name evidence="3" type="ORF">GBA65_21435</name>
</gene>
<dbReference type="PANTHER" id="PTHR36933:SF1">
    <property type="entry name" value="SLL0788 PROTEIN"/>
    <property type="match status" value="1"/>
</dbReference>
<keyword evidence="3" id="KW-0614">Plasmid</keyword>
<dbReference type="InterPro" id="IPR005183">
    <property type="entry name" value="DUF305_CopM-like"/>
</dbReference>
<feature type="region of interest" description="Disordered" evidence="1">
    <location>
        <begin position="233"/>
        <end position="254"/>
    </location>
</feature>
<name>A0A6G8Q3K5_9ACTN</name>
<accession>A0A6G8Q3K5</accession>
<dbReference type="PANTHER" id="PTHR36933">
    <property type="entry name" value="SLL0788 PROTEIN"/>
    <property type="match status" value="1"/>
</dbReference>
<keyword evidence="4" id="KW-1185">Reference proteome</keyword>
<feature type="domain" description="DUF305" evidence="2">
    <location>
        <begin position="80"/>
        <end position="229"/>
    </location>
</feature>
<dbReference type="KEGG" id="rmar:GBA65_21435"/>
<dbReference type="InterPro" id="IPR012347">
    <property type="entry name" value="Ferritin-like"/>
</dbReference>
<evidence type="ECO:0000259" key="2">
    <source>
        <dbReference type="Pfam" id="PF03713"/>
    </source>
</evidence>
<dbReference type="EMBL" id="CP045122">
    <property type="protein sequence ID" value="QIN81010.1"/>
    <property type="molecule type" value="Genomic_DNA"/>
</dbReference>
<dbReference type="Gene3D" id="1.20.1260.10">
    <property type="match status" value="2"/>
</dbReference>
<evidence type="ECO:0000313" key="4">
    <source>
        <dbReference type="Proteomes" id="UP000502706"/>
    </source>
</evidence>
<evidence type="ECO:0000256" key="1">
    <source>
        <dbReference type="SAM" id="MobiDB-lite"/>
    </source>
</evidence>
<protein>
    <submittedName>
        <fullName evidence="3">DUF305 domain-containing protein</fullName>
    </submittedName>
</protein>
<proteinExistence type="predicted"/>
<feature type="compositionally biased region" description="Basic and acidic residues" evidence="1">
    <location>
        <begin position="240"/>
        <end position="254"/>
    </location>
</feature>
<dbReference type="AlphaFoldDB" id="A0A6G8Q3K5"/>
<dbReference type="Proteomes" id="UP000502706">
    <property type="component" value="Plasmid unnamed1"/>
</dbReference>
<dbReference type="RefSeq" id="WP_166398723.1">
    <property type="nucleotide sequence ID" value="NZ_CP045122.1"/>
</dbReference>
<geneLocation type="plasmid" evidence="3 4">
    <name>unnamed1</name>
</geneLocation>
<reference evidence="3 4" key="1">
    <citation type="submission" date="2019-10" db="EMBL/GenBank/DDBJ databases">
        <title>Rubrobacter sp nov SCSIO 52915 isolated from a deep-sea sediment in the South China Sea.</title>
        <authorList>
            <person name="Chen R.W."/>
        </authorList>
    </citation>
    <scope>NUCLEOTIDE SEQUENCE [LARGE SCALE GENOMIC DNA]</scope>
    <source>
        <strain evidence="3 4">SCSIO 52915</strain>
        <plasmid evidence="3 4">unnamed1</plasmid>
    </source>
</reference>